<dbReference type="GO" id="GO:0005886">
    <property type="term" value="C:plasma membrane"/>
    <property type="evidence" value="ECO:0007669"/>
    <property type="project" value="UniProtKB-SubCell"/>
</dbReference>
<dbReference type="PROSITE" id="PS50893">
    <property type="entry name" value="ABC_TRANSPORTER_2"/>
    <property type="match status" value="1"/>
</dbReference>
<dbReference type="Proteomes" id="UP000239494">
    <property type="component" value="Unassembled WGS sequence"/>
</dbReference>
<dbReference type="GO" id="GO:0016887">
    <property type="term" value="F:ATP hydrolysis activity"/>
    <property type="evidence" value="ECO:0007669"/>
    <property type="project" value="InterPro"/>
</dbReference>
<dbReference type="InterPro" id="IPR003439">
    <property type="entry name" value="ABC_transporter-like_ATP-bd"/>
</dbReference>
<reference evidence="8 9" key="1">
    <citation type="submission" date="2018-03" db="EMBL/GenBank/DDBJ databases">
        <title>Genomic Encyclopedia of Archaeal and Bacterial Type Strains, Phase II (KMG-II): from individual species to whole genera.</title>
        <authorList>
            <person name="Goeker M."/>
        </authorList>
    </citation>
    <scope>NUCLEOTIDE SEQUENCE [LARGE SCALE GENOMIC DNA]</scope>
    <source>
        <strain evidence="8 9">DSM 44720</strain>
    </source>
</reference>
<keyword evidence="4" id="KW-0547">Nucleotide-binding</keyword>
<dbReference type="CDD" id="cd03230">
    <property type="entry name" value="ABC_DR_subfamily_A"/>
    <property type="match status" value="1"/>
</dbReference>
<evidence type="ECO:0000259" key="7">
    <source>
        <dbReference type="PROSITE" id="PS50893"/>
    </source>
</evidence>
<keyword evidence="3" id="KW-0813">Transport</keyword>
<dbReference type="InterPro" id="IPR003593">
    <property type="entry name" value="AAA+_ATPase"/>
</dbReference>
<evidence type="ECO:0000256" key="5">
    <source>
        <dbReference type="ARBA" id="ARBA00022840"/>
    </source>
</evidence>
<dbReference type="SUPFAM" id="SSF52540">
    <property type="entry name" value="P-loop containing nucleoside triphosphate hydrolases"/>
    <property type="match status" value="1"/>
</dbReference>
<evidence type="ECO:0000256" key="6">
    <source>
        <dbReference type="ARBA" id="ARBA00023251"/>
    </source>
</evidence>
<dbReference type="GO" id="GO:0046677">
    <property type="term" value="P:response to antibiotic"/>
    <property type="evidence" value="ECO:0007669"/>
    <property type="project" value="UniProtKB-KW"/>
</dbReference>
<evidence type="ECO:0000256" key="3">
    <source>
        <dbReference type="ARBA" id="ARBA00022448"/>
    </source>
</evidence>
<evidence type="ECO:0000256" key="1">
    <source>
        <dbReference type="ARBA" id="ARBA00004202"/>
    </source>
</evidence>
<dbReference type="GO" id="GO:0005524">
    <property type="term" value="F:ATP binding"/>
    <property type="evidence" value="ECO:0007669"/>
    <property type="project" value="UniProtKB-KW"/>
</dbReference>
<proteinExistence type="inferred from homology"/>
<gene>
    <name evidence="8" type="ORF">CLV43_106227</name>
</gene>
<organism evidence="8 9">
    <name type="scientific">Umezawaea tangerina</name>
    <dbReference type="NCBI Taxonomy" id="84725"/>
    <lineage>
        <taxon>Bacteria</taxon>
        <taxon>Bacillati</taxon>
        <taxon>Actinomycetota</taxon>
        <taxon>Actinomycetes</taxon>
        <taxon>Pseudonocardiales</taxon>
        <taxon>Pseudonocardiaceae</taxon>
        <taxon>Umezawaea</taxon>
    </lineage>
</organism>
<protein>
    <submittedName>
        <fullName evidence="8">ABC-2 type transport system ATP-binding protein</fullName>
    </submittedName>
</protein>
<comment type="similarity">
    <text evidence="2">Belongs to the ABC transporter superfamily.</text>
</comment>
<dbReference type="Gene3D" id="3.40.50.300">
    <property type="entry name" value="P-loop containing nucleotide triphosphate hydrolases"/>
    <property type="match status" value="1"/>
</dbReference>
<comment type="subcellular location">
    <subcellularLocation>
        <location evidence="1">Cell membrane</location>
        <topology evidence="1">Peripheral membrane protein</topology>
    </subcellularLocation>
</comment>
<keyword evidence="9" id="KW-1185">Reference proteome</keyword>
<keyword evidence="5 8" id="KW-0067">ATP-binding</keyword>
<evidence type="ECO:0000256" key="2">
    <source>
        <dbReference type="ARBA" id="ARBA00005417"/>
    </source>
</evidence>
<dbReference type="RefSeq" id="WP_211304464.1">
    <property type="nucleotide sequence ID" value="NZ_PVTF01000006.1"/>
</dbReference>
<dbReference type="AlphaFoldDB" id="A0A2T0T4C7"/>
<dbReference type="Pfam" id="PF00005">
    <property type="entry name" value="ABC_tran"/>
    <property type="match status" value="1"/>
</dbReference>
<evidence type="ECO:0000256" key="4">
    <source>
        <dbReference type="ARBA" id="ARBA00022741"/>
    </source>
</evidence>
<keyword evidence="6" id="KW-0046">Antibiotic resistance</keyword>
<name>A0A2T0T4C7_9PSEU</name>
<accession>A0A2T0T4C7</accession>
<sequence length="311" mass="33010">MIAVSASGLTRTFQGGGQALERFTFEVPRGEVHGLLGPNGAGKTTLCRILSTVLLPTGGSASVLGRDVVRDAAHVRRSVGVVFGGDRGVYGRLTARQNLNFWAALHGLSGRALRERVAVLLERTGLTGRADERVDHFSRGMKQRLHLARGLVADPPVLILDEPTAGMDPIAAHEFRDLVAQLRDDGRTVLLTTHDTAEAEAVCDRVTLMRRGAVLATGSPSSVAGLVTSQDRISASGVPAAVVAELVARPEVVVLDGSGGDRVELETSGDTTGEVLHLLVDAGVTRLVRGRPSLEEAYLRLLRRQGMAVDR</sequence>
<feature type="domain" description="ABC transporter" evidence="7">
    <location>
        <begin position="4"/>
        <end position="236"/>
    </location>
</feature>
<evidence type="ECO:0000313" key="9">
    <source>
        <dbReference type="Proteomes" id="UP000239494"/>
    </source>
</evidence>
<dbReference type="InterPro" id="IPR027417">
    <property type="entry name" value="P-loop_NTPase"/>
</dbReference>
<comment type="caution">
    <text evidence="8">The sequence shown here is derived from an EMBL/GenBank/DDBJ whole genome shotgun (WGS) entry which is preliminary data.</text>
</comment>
<dbReference type="PANTHER" id="PTHR42711:SF5">
    <property type="entry name" value="ABC TRANSPORTER ATP-BINDING PROTEIN NATA"/>
    <property type="match status" value="1"/>
</dbReference>
<dbReference type="EMBL" id="PVTF01000006">
    <property type="protein sequence ID" value="PRY40491.1"/>
    <property type="molecule type" value="Genomic_DNA"/>
</dbReference>
<dbReference type="PANTHER" id="PTHR42711">
    <property type="entry name" value="ABC TRANSPORTER ATP-BINDING PROTEIN"/>
    <property type="match status" value="1"/>
</dbReference>
<evidence type="ECO:0000313" key="8">
    <source>
        <dbReference type="EMBL" id="PRY40491.1"/>
    </source>
</evidence>
<dbReference type="SMART" id="SM00382">
    <property type="entry name" value="AAA"/>
    <property type="match status" value="1"/>
</dbReference>
<dbReference type="InterPro" id="IPR050763">
    <property type="entry name" value="ABC_transporter_ATP-binding"/>
</dbReference>